<evidence type="ECO:0000256" key="3">
    <source>
        <dbReference type="ARBA" id="ARBA00022833"/>
    </source>
</evidence>
<feature type="compositionally biased region" description="Low complexity" evidence="4">
    <location>
        <begin position="1324"/>
        <end position="1379"/>
    </location>
</feature>
<dbReference type="Gene3D" id="1.10.1170.10">
    <property type="entry name" value="Inhibitor Of Apoptosis Protein (2mihbC-IAP-1), Chain A"/>
    <property type="match status" value="2"/>
</dbReference>
<keyword evidence="6" id="KW-1185">Reference proteome</keyword>
<reference evidence="5 6" key="1">
    <citation type="journal article" date="2023" name="Sci. Data">
        <title>Genome assembly of the Korean intertidal mud-creeper Batillaria attramentaria.</title>
        <authorList>
            <person name="Patra A.K."/>
            <person name="Ho P.T."/>
            <person name="Jun S."/>
            <person name="Lee S.J."/>
            <person name="Kim Y."/>
            <person name="Won Y.J."/>
        </authorList>
    </citation>
    <scope>NUCLEOTIDE SEQUENCE [LARGE SCALE GENOMIC DNA]</scope>
    <source>
        <strain evidence="5">Wonlab-2016</strain>
    </source>
</reference>
<keyword evidence="3" id="KW-0862">Zinc</keyword>
<feature type="compositionally biased region" description="Polar residues" evidence="4">
    <location>
        <begin position="1194"/>
        <end position="1224"/>
    </location>
</feature>
<feature type="region of interest" description="Disordered" evidence="4">
    <location>
        <begin position="1150"/>
        <end position="1425"/>
    </location>
</feature>
<evidence type="ECO:0000256" key="4">
    <source>
        <dbReference type="SAM" id="MobiDB-lite"/>
    </source>
</evidence>
<feature type="compositionally biased region" description="Basic and acidic residues" evidence="4">
    <location>
        <begin position="311"/>
        <end position="325"/>
    </location>
</feature>
<dbReference type="Pfam" id="PF13920">
    <property type="entry name" value="zf-C3HC4_3"/>
    <property type="match status" value="1"/>
</dbReference>
<accession>A0ABD0KXL9</accession>
<organism evidence="5 6">
    <name type="scientific">Batillaria attramentaria</name>
    <dbReference type="NCBI Taxonomy" id="370345"/>
    <lineage>
        <taxon>Eukaryota</taxon>
        <taxon>Metazoa</taxon>
        <taxon>Spiralia</taxon>
        <taxon>Lophotrochozoa</taxon>
        <taxon>Mollusca</taxon>
        <taxon>Gastropoda</taxon>
        <taxon>Caenogastropoda</taxon>
        <taxon>Sorbeoconcha</taxon>
        <taxon>Cerithioidea</taxon>
        <taxon>Batillariidae</taxon>
        <taxon>Batillaria</taxon>
    </lineage>
</organism>
<dbReference type="Pfam" id="PF00653">
    <property type="entry name" value="BIR"/>
    <property type="match status" value="2"/>
</dbReference>
<feature type="region of interest" description="Disordered" evidence="4">
    <location>
        <begin position="459"/>
        <end position="492"/>
    </location>
</feature>
<feature type="region of interest" description="Disordered" evidence="4">
    <location>
        <begin position="289"/>
        <end position="325"/>
    </location>
</feature>
<protein>
    <submittedName>
        <fullName evidence="5">Uncharacterized protein</fullName>
    </submittedName>
</protein>
<dbReference type="SUPFAM" id="SSF57924">
    <property type="entry name" value="Inhibitor of apoptosis (IAP) repeat"/>
    <property type="match status" value="2"/>
</dbReference>
<feature type="region of interest" description="Disordered" evidence="4">
    <location>
        <begin position="847"/>
        <end position="869"/>
    </location>
</feature>
<feature type="region of interest" description="Disordered" evidence="4">
    <location>
        <begin position="1014"/>
        <end position="1036"/>
    </location>
</feature>
<feature type="compositionally biased region" description="Polar residues" evidence="4">
    <location>
        <begin position="1014"/>
        <end position="1027"/>
    </location>
</feature>
<feature type="region of interest" description="Disordered" evidence="4">
    <location>
        <begin position="657"/>
        <end position="679"/>
    </location>
</feature>
<evidence type="ECO:0000256" key="1">
    <source>
        <dbReference type="ARBA" id="ARBA00022723"/>
    </source>
</evidence>
<dbReference type="SMART" id="SM00238">
    <property type="entry name" value="BIR"/>
    <property type="match status" value="2"/>
</dbReference>
<feature type="compositionally biased region" description="Polar residues" evidence="4">
    <location>
        <begin position="665"/>
        <end position="676"/>
    </location>
</feature>
<evidence type="ECO:0000313" key="6">
    <source>
        <dbReference type="Proteomes" id="UP001519460"/>
    </source>
</evidence>
<dbReference type="PROSITE" id="PS50143">
    <property type="entry name" value="BIR_REPEAT_2"/>
    <property type="match status" value="2"/>
</dbReference>
<dbReference type="PANTHER" id="PTHR10044">
    <property type="entry name" value="INHIBITOR OF APOPTOSIS"/>
    <property type="match status" value="1"/>
</dbReference>
<dbReference type="InterPro" id="IPR050784">
    <property type="entry name" value="IAP"/>
</dbReference>
<sequence length="1536" mass="166378">MASKEQEVPMKDTKLVKTDKTVSVVQFHNSIRENKTFDNAIEPMEKVVSKEFNESYRLPNIQKNEREDNADLSWDREWWHENRGDCLEYGGHGTLAKSTLSRCWKNDSSASVSVHVGDIEKEDKVLGKVKRSLYVKCEYSGQSIQTQVQFPCGHNMGSQTAVRVAETESTLLQGHHYSVLWPDSGGSCLDESALSGITNMEDTDVQKTGKEKVERKEENGEITKPEENNLLAQTSAETSTSHKADVNVDMNEQNAAATVPYIDLTGAVDKRCCPSASAVCVKCVQESAEGTTLDAPGTKPDPAKKPSRPTLHHEAHLEKEKEDLKRAKSVPDLRPGMTQVDDLENGRIVVFGNVHQTTEIPKAKSMPAKLSLSLHGNYLKENGIHQSQNLLVTPFRNAPDVHKADVGHRKEHSSPVSDEDVPSQSKNLEDFGKVENGHDELDAKTGFVQDVPENIQCSSASLDKESSGSLKDGSEFPKGKPEASKMHKSKCVSTDNGQVKSVSSLNVIVVKETLDAEKETLAEVSVEQPSGLVKGSPKAKGCNYAILSGDDCSKVTNANDYEEDPNFTQDATDAQVEGDATERKKCTIASGSKGSVSKLEATDLENEDCFTATCIFYTEKEDDILIPTSAPESLRDVSHITKELSFRSTSFVEDKQFCRKEPSNDESSQDAQSNLSAEREVRFRPERNKRLRAAETSTVFSGLSRLYSSLLTKPDENFDERLPKEKALDYVTSAARSFSVIIQSKPFRLDLVFMDERYEVWRLSTFYLLDDLPVSAIRLAQSGFYYAQDRDDILCFSCRLSKRNWTKDEHQVYLVHLNLSPHCDHANFRDKKNVPIDDHPLLPDAASRQTAEEMSQVPRSGDSVETENQIQVSDEFEADGSGIVRKGENFHALETSASAPRQATTFSTAVGRAHSERTCSVKAGNLSLPTLPQDLELIAKHREYAAQSAGTAAPSSSVSPNLSKSGVVLGTDNASSLVSNNSVTFTTSQVPTRTASGEGPEYIRFSVQVTQSSGSQASVPQTSSSAHGGNGGQDACDSATTVQFDDAVLTSLDMNRAASPLNAKTRSRFLSFAGWPRNSGLSPTVLAEAGFYYLGSGDSVRCWYCGIILRNWRQSDDPWVTHVLFRFSCDFVLAVRGQNFITQALIRRGHASNTQRENGSARFAGPTNGQSGSQAPRSANGTPEEQVRYGISGESPTTHLSATTSQRQPSCQDTANGTSSNTFNVDDASNKVSGVNTQDNRRTSAASPAAPNTTRSSEPDSANGRPGVQSTVVTNGRGRLDGAENERSSRDSRERRSTPDPSSVAGRGNAVSRGPGLSTDAAMSSTSNSRPAAGSSSSRPSSAAGASNTGRSASSSRNSSASEPSSGASPSTKSGSASGRNNVGEKRKSKSNKGSKKGTGNGDTSASKKTGAANVTPGQHAPQQELQTDAVPIAGDAAHARRHKLLLLQLMQSHNQKPVHVGRRCGTVLPASHARQPAPPRCDVQLARVWPGENVPLTTIFLPCGHLCTCDTCSATIRECCLCYQRIRGTAHVYME</sequence>
<feature type="compositionally biased region" description="Basic residues" evidence="4">
    <location>
        <begin position="1387"/>
        <end position="1396"/>
    </location>
</feature>
<evidence type="ECO:0000256" key="2">
    <source>
        <dbReference type="ARBA" id="ARBA00022771"/>
    </source>
</evidence>
<dbReference type="Gene3D" id="3.30.40.10">
    <property type="entry name" value="Zinc/RING finger domain, C3HC4 (zinc finger)"/>
    <property type="match status" value="1"/>
</dbReference>
<dbReference type="Proteomes" id="UP001519460">
    <property type="component" value="Unassembled WGS sequence"/>
</dbReference>
<dbReference type="FunFam" id="1.10.1170.10:FF:000002">
    <property type="entry name" value="Baculoviral IAP repeat containing 7"/>
    <property type="match status" value="1"/>
</dbReference>
<feature type="compositionally biased region" description="Basic and acidic residues" evidence="4">
    <location>
        <begin position="1278"/>
        <end position="1298"/>
    </location>
</feature>
<proteinExistence type="predicted"/>
<name>A0ABD0KXL9_9CAEN</name>
<feature type="compositionally biased region" description="Low complexity" evidence="4">
    <location>
        <begin position="1243"/>
        <end position="1256"/>
    </location>
</feature>
<gene>
    <name evidence="5" type="ORF">BaRGS_00016702</name>
</gene>
<keyword evidence="1" id="KW-0479">Metal-binding</keyword>
<dbReference type="InterPro" id="IPR013083">
    <property type="entry name" value="Znf_RING/FYVE/PHD"/>
</dbReference>
<feature type="region of interest" description="Disordered" evidence="4">
    <location>
        <begin position="402"/>
        <end position="427"/>
    </location>
</feature>
<dbReference type="InterPro" id="IPR001370">
    <property type="entry name" value="BIR_rpt"/>
</dbReference>
<feature type="compositionally biased region" description="Basic and acidic residues" evidence="4">
    <location>
        <begin position="462"/>
        <end position="485"/>
    </location>
</feature>
<feature type="compositionally biased region" description="Polar residues" evidence="4">
    <location>
        <begin position="1167"/>
        <end position="1183"/>
    </location>
</feature>
<dbReference type="CDD" id="cd00022">
    <property type="entry name" value="BIR"/>
    <property type="match status" value="1"/>
</dbReference>
<dbReference type="GO" id="GO:0008270">
    <property type="term" value="F:zinc ion binding"/>
    <property type="evidence" value="ECO:0007669"/>
    <property type="project" value="UniProtKB-KW"/>
</dbReference>
<comment type="caution">
    <text evidence="5">The sequence shown here is derived from an EMBL/GenBank/DDBJ whole genome shotgun (WGS) entry which is preliminary data.</text>
</comment>
<keyword evidence="2" id="KW-0863">Zinc-finger</keyword>
<evidence type="ECO:0000313" key="5">
    <source>
        <dbReference type="EMBL" id="KAK7492038.1"/>
    </source>
</evidence>
<dbReference type="EMBL" id="JACVVK020000107">
    <property type="protein sequence ID" value="KAK7492038.1"/>
    <property type="molecule type" value="Genomic_DNA"/>
</dbReference>